<accession>A0A1X7VQD1</accession>
<reference evidence="2" key="1">
    <citation type="submission" date="2017-05" db="UniProtKB">
        <authorList>
            <consortium name="EnsemblMetazoa"/>
        </authorList>
    </citation>
    <scope>IDENTIFICATION</scope>
</reference>
<keyword evidence="1" id="KW-0472">Membrane</keyword>
<name>A0A1X7VQD1_AMPQE</name>
<evidence type="ECO:0000256" key="1">
    <source>
        <dbReference type="SAM" id="Phobius"/>
    </source>
</evidence>
<organism evidence="2">
    <name type="scientific">Amphimedon queenslandica</name>
    <name type="common">Sponge</name>
    <dbReference type="NCBI Taxonomy" id="400682"/>
    <lineage>
        <taxon>Eukaryota</taxon>
        <taxon>Metazoa</taxon>
        <taxon>Porifera</taxon>
        <taxon>Demospongiae</taxon>
        <taxon>Heteroscleromorpha</taxon>
        <taxon>Haplosclerida</taxon>
        <taxon>Niphatidae</taxon>
        <taxon>Amphimedon</taxon>
    </lineage>
</organism>
<protein>
    <submittedName>
        <fullName evidence="2">Uncharacterized protein</fullName>
    </submittedName>
</protein>
<sequence>MRQHRIDMLKELVLTQESVSKECPSSLLFLFFQAVVKFIIIIAYHKS</sequence>
<dbReference type="AlphaFoldDB" id="A0A1X7VQD1"/>
<keyword evidence="1" id="KW-1133">Transmembrane helix</keyword>
<keyword evidence="1" id="KW-0812">Transmembrane</keyword>
<proteinExistence type="predicted"/>
<dbReference type="EnsemblMetazoa" id="Aqu2.1.41628_001">
    <property type="protein sequence ID" value="Aqu2.1.41628_001"/>
    <property type="gene ID" value="Aqu2.1.41628"/>
</dbReference>
<dbReference type="InParanoid" id="A0A1X7VQD1"/>
<feature type="transmembrane region" description="Helical" evidence="1">
    <location>
        <begin position="27"/>
        <end position="45"/>
    </location>
</feature>
<evidence type="ECO:0000313" key="2">
    <source>
        <dbReference type="EnsemblMetazoa" id="Aqu2.1.41628_001"/>
    </source>
</evidence>